<evidence type="ECO:0000259" key="11">
    <source>
        <dbReference type="PROSITE" id="PS51760"/>
    </source>
</evidence>
<comment type="similarity">
    <text evidence="2 9">Belongs to the glycosyl hydrolase 10 (cellulase F) family.</text>
</comment>
<dbReference type="SUPFAM" id="SSF51445">
    <property type="entry name" value="(Trans)glycosidases"/>
    <property type="match status" value="1"/>
</dbReference>
<dbReference type="PRINTS" id="PR00134">
    <property type="entry name" value="GLHYDRLASE10"/>
</dbReference>
<feature type="domain" description="GH10" evidence="11">
    <location>
        <begin position="58"/>
        <end position="379"/>
    </location>
</feature>
<sequence>MTGERDGDLAQSRHNNGLRFGQHRRHALTRRSVLKAGLGAAGALGVSAAGLPAGPAAAQAGKSVAFGGAIQSEYLDSDPDYIGAFLAHCDLVMPMNELKFDLIHPARDEWNFAPADRIVDLALSNGKTSRGTCHVWWGATPSWVERIDTARDAERVLVDHIERVSDRYKGKLTGWDVVNEVLAFDPREDGPLRDTYWLRMLGPRHIPLALRTVARTDPGARLVVNDYDLEFVGDLYDVRRGVMLDLVRQLQDGGVRVDGVGIQGHLYAGRTIDKDAVEAFHRELDRMGIELLVTELDVIDLETFDGPDEMDRIAYGLVDDLLDAVFAWKAPAMVVAWGITDRYTWIPDLMPRSDGTPHRPLPLTRDYEAKDWMALLKRRLAAGA</sequence>
<dbReference type="PROSITE" id="PS51318">
    <property type="entry name" value="TAT"/>
    <property type="match status" value="1"/>
</dbReference>
<protein>
    <recommendedName>
        <fullName evidence="9">Beta-xylanase</fullName>
        <ecNumber evidence="9">3.2.1.8</ecNumber>
    </recommendedName>
</protein>
<evidence type="ECO:0000256" key="6">
    <source>
        <dbReference type="ARBA" id="ARBA00023277"/>
    </source>
</evidence>
<dbReference type="PANTHER" id="PTHR31490">
    <property type="entry name" value="GLYCOSYL HYDROLASE"/>
    <property type="match status" value="1"/>
</dbReference>
<dbReference type="Proteomes" id="UP001294412">
    <property type="component" value="Unassembled WGS sequence"/>
</dbReference>
<keyword evidence="5 9" id="KW-0378">Hydrolase</keyword>
<dbReference type="InterPro" id="IPR017853">
    <property type="entry name" value="GH"/>
</dbReference>
<evidence type="ECO:0000256" key="7">
    <source>
        <dbReference type="ARBA" id="ARBA00023295"/>
    </source>
</evidence>
<dbReference type="EC" id="3.2.1.8" evidence="9"/>
<evidence type="ECO:0000256" key="8">
    <source>
        <dbReference type="ARBA" id="ARBA00023326"/>
    </source>
</evidence>
<dbReference type="InterPro" id="IPR006311">
    <property type="entry name" value="TAT_signal"/>
</dbReference>
<evidence type="ECO:0000313" key="12">
    <source>
        <dbReference type="EMBL" id="MDY8107945.1"/>
    </source>
</evidence>
<proteinExistence type="inferred from homology"/>
<keyword evidence="13" id="KW-1185">Reference proteome</keyword>
<dbReference type="SMART" id="SM00633">
    <property type="entry name" value="Glyco_10"/>
    <property type="match status" value="1"/>
</dbReference>
<evidence type="ECO:0000256" key="10">
    <source>
        <dbReference type="SAM" id="MobiDB-lite"/>
    </source>
</evidence>
<evidence type="ECO:0000256" key="4">
    <source>
        <dbReference type="ARBA" id="ARBA00022729"/>
    </source>
</evidence>
<dbReference type="PROSITE" id="PS51760">
    <property type="entry name" value="GH10_2"/>
    <property type="match status" value="1"/>
</dbReference>
<dbReference type="InterPro" id="IPR044846">
    <property type="entry name" value="GH10"/>
</dbReference>
<accession>A0ABU5HY18</accession>
<evidence type="ECO:0000256" key="5">
    <source>
        <dbReference type="ARBA" id="ARBA00022801"/>
    </source>
</evidence>
<dbReference type="InterPro" id="IPR001000">
    <property type="entry name" value="GH10_dom"/>
</dbReference>
<dbReference type="Gene3D" id="3.20.20.80">
    <property type="entry name" value="Glycosidases"/>
    <property type="match status" value="1"/>
</dbReference>
<keyword evidence="7 9" id="KW-0326">Glycosidase</keyword>
<evidence type="ECO:0000313" key="13">
    <source>
        <dbReference type="Proteomes" id="UP001294412"/>
    </source>
</evidence>
<comment type="caution">
    <text evidence="12">The sequence shown here is derived from an EMBL/GenBank/DDBJ whole genome shotgun (WGS) entry which is preliminary data.</text>
</comment>
<evidence type="ECO:0000256" key="2">
    <source>
        <dbReference type="ARBA" id="ARBA00007495"/>
    </source>
</evidence>
<feature type="region of interest" description="Disordered" evidence="10">
    <location>
        <begin position="1"/>
        <end position="20"/>
    </location>
</feature>
<keyword evidence="8 9" id="KW-0624">Polysaccharide degradation</keyword>
<dbReference type="EMBL" id="JAXLPB010000001">
    <property type="protein sequence ID" value="MDY8107945.1"/>
    <property type="molecule type" value="Genomic_DNA"/>
</dbReference>
<dbReference type="PANTHER" id="PTHR31490:SF88">
    <property type="entry name" value="BETA-XYLANASE"/>
    <property type="match status" value="1"/>
</dbReference>
<keyword evidence="3" id="KW-0858">Xylan degradation</keyword>
<gene>
    <name evidence="12" type="ORF">U0C82_02115</name>
</gene>
<dbReference type="Pfam" id="PF00331">
    <property type="entry name" value="Glyco_hydro_10"/>
    <property type="match status" value="1"/>
</dbReference>
<evidence type="ECO:0000256" key="1">
    <source>
        <dbReference type="ARBA" id="ARBA00000681"/>
    </source>
</evidence>
<keyword evidence="4" id="KW-0732">Signal</keyword>
<keyword evidence="6 9" id="KW-0119">Carbohydrate metabolism</keyword>
<dbReference type="RefSeq" id="WP_322185401.1">
    <property type="nucleotide sequence ID" value="NZ_JAXLPB010000001.1"/>
</dbReference>
<reference evidence="12 13" key="1">
    <citation type="submission" date="2023-12" db="EMBL/GenBank/DDBJ databases">
        <title>Description of Novel Strain Fulvimarina sp. 2208YS6-2-32 isolated from Uroteuthis (Photololigo) edulis.</title>
        <authorList>
            <person name="Park J.-S."/>
        </authorList>
    </citation>
    <scope>NUCLEOTIDE SEQUENCE [LARGE SCALE GENOMIC DNA]</scope>
    <source>
        <strain evidence="12 13">2208YS6-2-32</strain>
    </source>
</reference>
<evidence type="ECO:0000256" key="9">
    <source>
        <dbReference type="RuleBase" id="RU361174"/>
    </source>
</evidence>
<name>A0ABU5HY18_9HYPH</name>
<evidence type="ECO:0000256" key="3">
    <source>
        <dbReference type="ARBA" id="ARBA00022651"/>
    </source>
</evidence>
<comment type="catalytic activity">
    <reaction evidence="1 9">
        <text>Endohydrolysis of (1-&gt;4)-beta-D-xylosidic linkages in xylans.</text>
        <dbReference type="EC" id="3.2.1.8"/>
    </reaction>
</comment>
<organism evidence="12 13">
    <name type="scientific">Fulvimarina uroteuthidis</name>
    <dbReference type="NCBI Taxonomy" id="3098149"/>
    <lineage>
        <taxon>Bacteria</taxon>
        <taxon>Pseudomonadati</taxon>
        <taxon>Pseudomonadota</taxon>
        <taxon>Alphaproteobacteria</taxon>
        <taxon>Hyphomicrobiales</taxon>
        <taxon>Aurantimonadaceae</taxon>
        <taxon>Fulvimarina</taxon>
    </lineage>
</organism>